<feature type="transmembrane region" description="Helical" evidence="1">
    <location>
        <begin position="151"/>
        <end position="172"/>
    </location>
</feature>
<dbReference type="EMBL" id="FTPP01000003">
    <property type="protein sequence ID" value="SIT93781.1"/>
    <property type="molecule type" value="Genomic_DNA"/>
</dbReference>
<protein>
    <submittedName>
        <fullName evidence="2">Putative zincin peptidase</fullName>
    </submittedName>
</protein>
<keyword evidence="1" id="KW-0812">Transmembrane</keyword>
<dbReference type="RefSeq" id="WP_076670905.1">
    <property type="nucleotide sequence ID" value="NZ_FTPP01000003.1"/>
</dbReference>
<dbReference type="AlphaFoldDB" id="A0A1R3XPF7"/>
<dbReference type="Proteomes" id="UP000187181">
    <property type="component" value="Unassembled WGS sequence"/>
</dbReference>
<accession>A0A1R3XPF7</accession>
<feature type="transmembrane region" description="Helical" evidence="1">
    <location>
        <begin position="62"/>
        <end position="80"/>
    </location>
</feature>
<dbReference type="InterPro" id="IPR021683">
    <property type="entry name" value="DUF3267"/>
</dbReference>
<evidence type="ECO:0000256" key="1">
    <source>
        <dbReference type="SAM" id="Phobius"/>
    </source>
</evidence>
<keyword evidence="3" id="KW-1185">Reference proteome</keyword>
<feature type="transmembrane region" description="Helical" evidence="1">
    <location>
        <begin position="20"/>
        <end position="42"/>
    </location>
</feature>
<dbReference type="STRING" id="1317125.SAMN05444128_3207"/>
<gene>
    <name evidence="2" type="ORF">SAMN05444128_3207</name>
</gene>
<feature type="transmembrane region" description="Helical" evidence="1">
    <location>
        <begin position="124"/>
        <end position="145"/>
    </location>
</feature>
<dbReference type="Pfam" id="PF11667">
    <property type="entry name" value="DUF3267"/>
    <property type="match status" value="1"/>
</dbReference>
<organism evidence="2 3">
    <name type="scientific">Pontibacter indicus</name>
    <dbReference type="NCBI Taxonomy" id="1317125"/>
    <lineage>
        <taxon>Bacteria</taxon>
        <taxon>Pseudomonadati</taxon>
        <taxon>Bacteroidota</taxon>
        <taxon>Cytophagia</taxon>
        <taxon>Cytophagales</taxon>
        <taxon>Hymenobacteraceae</taxon>
        <taxon>Pontibacter</taxon>
    </lineage>
</organism>
<reference evidence="3" key="1">
    <citation type="submission" date="2017-01" db="EMBL/GenBank/DDBJ databases">
        <authorList>
            <person name="Varghese N."/>
            <person name="Submissions S."/>
        </authorList>
    </citation>
    <scope>NUCLEOTIDE SEQUENCE [LARGE SCALE GENOMIC DNA]</scope>
    <source>
        <strain evidence="3">LP100</strain>
    </source>
</reference>
<sequence>MQLEEEKYRKTELSISAAKANVQVLAFVVPIMLVYGAAYLLIWPEQFSARNLRQLAQTHQQLLMLSPVVMLLVFVLGAVVHELLHGLTWAIFCQNGFQSIKYGVHWKALTPYCHCKEVLPLRHYVTGGMMPGLVMGLLPAIVGIAMGHFLLFLFGLFFSIAAAGDLLILWMLRHQHSSDLVQDHPDKIGCYVLSKQV</sequence>
<keyword evidence="1" id="KW-0472">Membrane</keyword>
<proteinExistence type="predicted"/>
<evidence type="ECO:0000313" key="2">
    <source>
        <dbReference type="EMBL" id="SIT93781.1"/>
    </source>
</evidence>
<name>A0A1R3XPF7_9BACT</name>
<evidence type="ECO:0000313" key="3">
    <source>
        <dbReference type="Proteomes" id="UP000187181"/>
    </source>
</evidence>
<keyword evidence="1" id="KW-1133">Transmembrane helix</keyword>
<dbReference type="OrthoDB" id="9789112at2"/>